<keyword evidence="3" id="KW-1185">Reference proteome</keyword>
<dbReference type="OrthoDB" id="779250at2759"/>
<feature type="compositionally biased region" description="Polar residues" evidence="1">
    <location>
        <begin position="92"/>
        <end position="115"/>
    </location>
</feature>
<dbReference type="EMBL" id="CM018034">
    <property type="protein sequence ID" value="KAA8543052.1"/>
    <property type="molecule type" value="Genomic_DNA"/>
</dbReference>
<evidence type="ECO:0000313" key="2">
    <source>
        <dbReference type="EMBL" id="KAA8543052.1"/>
    </source>
</evidence>
<feature type="region of interest" description="Disordered" evidence="1">
    <location>
        <begin position="22"/>
        <end position="135"/>
    </location>
</feature>
<protein>
    <submittedName>
        <fullName evidence="2">Uncharacterized protein</fullName>
    </submittedName>
</protein>
<organism evidence="2 3">
    <name type="scientific">Nyssa sinensis</name>
    <dbReference type="NCBI Taxonomy" id="561372"/>
    <lineage>
        <taxon>Eukaryota</taxon>
        <taxon>Viridiplantae</taxon>
        <taxon>Streptophyta</taxon>
        <taxon>Embryophyta</taxon>
        <taxon>Tracheophyta</taxon>
        <taxon>Spermatophyta</taxon>
        <taxon>Magnoliopsida</taxon>
        <taxon>eudicotyledons</taxon>
        <taxon>Gunneridae</taxon>
        <taxon>Pentapetalae</taxon>
        <taxon>asterids</taxon>
        <taxon>Cornales</taxon>
        <taxon>Nyssaceae</taxon>
        <taxon>Nyssa</taxon>
    </lineage>
</organism>
<dbReference type="PANTHER" id="PTHR35985">
    <property type="entry name" value="OS07G0675200 PROTEIN"/>
    <property type="match status" value="1"/>
</dbReference>
<reference evidence="2 3" key="1">
    <citation type="submission" date="2019-09" db="EMBL/GenBank/DDBJ databases">
        <title>A chromosome-level genome assembly of the Chinese tupelo Nyssa sinensis.</title>
        <authorList>
            <person name="Yang X."/>
            <person name="Kang M."/>
            <person name="Yang Y."/>
            <person name="Xiong H."/>
            <person name="Wang M."/>
            <person name="Zhang Z."/>
            <person name="Wang Z."/>
            <person name="Wu H."/>
            <person name="Ma T."/>
            <person name="Liu J."/>
            <person name="Xi Z."/>
        </authorList>
    </citation>
    <scope>NUCLEOTIDE SEQUENCE [LARGE SCALE GENOMIC DNA]</scope>
    <source>
        <strain evidence="2">J267</strain>
        <tissue evidence="2">Leaf</tissue>
    </source>
</reference>
<name>A0A5J5BMU5_9ASTE</name>
<sequence>MQSRLAATVDRSARVLFSAIHNKALPRRLASASTGRTADPDIHSGDPEGIDAEEAAKGATAQNQTVDKPPEKIKPLVSPRPPYAFSPKLESTGVNQPLDPTTQQKRRNTTGTNTAPLDDVSCAGLDGSPWSERESAEEEDYKSYYKVHKASPLSEIEIVDTRKPITRATDGTADSHVEGGSEEVILWRAEQLDTAEEALRRAMEIWKQSAMRGDPDSPHGRILRALRGENW</sequence>
<dbReference type="Proteomes" id="UP000325577">
    <property type="component" value="Linkage Group LG11"/>
</dbReference>
<evidence type="ECO:0000313" key="3">
    <source>
        <dbReference type="Proteomes" id="UP000325577"/>
    </source>
</evidence>
<evidence type="ECO:0000256" key="1">
    <source>
        <dbReference type="SAM" id="MobiDB-lite"/>
    </source>
</evidence>
<dbReference type="PANTHER" id="PTHR35985:SF1">
    <property type="entry name" value="OS07G0675200 PROTEIN"/>
    <property type="match status" value="1"/>
</dbReference>
<dbReference type="AlphaFoldDB" id="A0A5J5BMU5"/>
<gene>
    <name evidence="2" type="ORF">F0562_021453</name>
</gene>
<proteinExistence type="predicted"/>
<accession>A0A5J5BMU5</accession>